<dbReference type="OrthoDB" id="7018195at2"/>
<dbReference type="InterPro" id="IPR008711">
    <property type="entry name" value="Recombinase_NinB"/>
</dbReference>
<dbReference type="SUPFAM" id="SSF103370">
    <property type="entry name" value="NinB"/>
    <property type="match status" value="1"/>
</dbReference>
<name>A0A446C8W2_9BURK</name>
<sequence>MRQRLLNPKTFLLLSFSQHDAAQAFLRNLPLDPENPIEVVVRERVKPRKMSQNALMWVGPLADIAEQAWVGGKRFTAEAWHEHFKREYLPEQFDPELCLDGYVKWQITPRGDRALVGSTTMLTVKGMAQYLTQVEAAGAELGVEFRTQGGRP</sequence>
<accession>A0A446C8W2</accession>
<evidence type="ECO:0000313" key="2">
    <source>
        <dbReference type="Proteomes" id="UP000289465"/>
    </source>
</evidence>
<evidence type="ECO:0008006" key="3">
    <source>
        <dbReference type="Google" id="ProtNLM"/>
    </source>
</evidence>
<dbReference type="AlphaFoldDB" id="A0A446C8W2"/>
<organism evidence="1 2">
    <name type="scientific">Achromobacter veterisilvae</name>
    <dbReference type="NCBI Taxonomy" id="2069367"/>
    <lineage>
        <taxon>Bacteria</taxon>
        <taxon>Pseudomonadati</taxon>
        <taxon>Pseudomonadota</taxon>
        <taxon>Betaproteobacteria</taxon>
        <taxon>Burkholderiales</taxon>
        <taxon>Alcaligenaceae</taxon>
        <taxon>Achromobacter</taxon>
    </lineage>
</organism>
<dbReference type="InterPro" id="IPR036619">
    <property type="entry name" value="NinB_sf"/>
</dbReference>
<reference evidence="1 2" key="1">
    <citation type="submission" date="2018-07" db="EMBL/GenBank/DDBJ databases">
        <authorList>
            <person name="Peeters C."/>
        </authorList>
    </citation>
    <scope>NUCLEOTIDE SEQUENCE [LARGE SCALE GENOMIC DNA]</scope>
    <source>
        <strain evidence="1 2">LMG 30378</strain>
    </source>
</reference>
<gene>
    <name evidence="1" type="ORF">AVE30378_01039</name>
</gene>
<dbReference type="RefSeq" id="WP_129239707.1">
    <property type="nucleotide sequence ID" value="NZ_UFQC01000004.1"/>
</dbReference>
<dbReference type="Pfam" id="PF05772">
    <property type="entry name" value="NinB"/>
    <property type="match status" value="1"/>
</dbReference>
<proteinExistence type="predicted"/>
<evidence type="ECO:0000313" key="1">
    <source>
        <dbReference type="EMBL" id="SSW64337.1"/>
    </source>
</evidence>
<protein>
    <recommendedName>
        <fullName evidence="3">NinB protein</fullName>
    </recommendedName>
</protein>
<dbReference type="Gene3D" id="1.10.3790.10">
    <property type="entry name" value="NinB"/>
    <property type="match status" value="1"/>
</dbReference>
<dbReference type="EMBL" id="UFQC01000004">
    <property type="protein sequence ID" value="SSW64337.1"/>
    <property type="molecule type" value="Genomic_DNA"/>
</dbReference>
<dbReference type="Proteomes" id="UP000289465">
    <property type="component" value="Unassembled WGS sequence"/>
</dbReference>